<feature type="compositionally biased region" description="Basic and acidic residues" evidence="1">
    <location>
        <begin position="46"/>
        <end position="59"/>
    </location>
</feature>
<organism evidence="2 3">
    <name type="scientific">Globodera rostochiensis</name>
    <name type="common">Golden nematode worm</name>
    <name type="synonym">Heterodera rostochiensis</name>
    <dbReference type="NCBI Taxonomy" id="31243"/>
    <lineage>
        <taxon>Eukaryota</taxon>
        <taxon>Metazoa</taxon>
        <taxon>Ecdysozoa</taxon>
        <taxon>Nematoda</taxon>
        <taxon>Chromadorea</taxon>
        <taxon>Rhabditida</taxon>
        <taxon>Tylenchina</taxon>
        <taxon>Tylenchomorpha</taxon>
        <taxon>Tylenchoidea</taxon>
        <taxon>Heteroderidae</taxon>
        <taxon>Heteroderinae</taxon>
        <taxon>Globodera</taxon>
    </lineage>
</organism>
<evidence type="ECO:0000313" key="2">
    <source>
        <dbReference type="Proteomes" id="UP000887572"/>
    </source>
</evidence>
<feature type="region of interest" description="Disordered" evidence="1">
    <location>
        <begin position="24"/>
        <end position="74"/>
    </location>
</feature>
<proteinExistence type="predicted"/>
<name>A0A914H4E5_GLORO</name>
<keyword evidence="2" id="KW-1185">Reference proteome</keyword>
<evidence type="ECO:0000256" key="1">
    <source>
        <dbReference type="SAM" id="MobiDB-lite"/>
    </source>
</evidence>
<sequence length="151" mass="16928">MPLGDTSSPSIFGHADDEFFALGAPPLRHCPPPKNVSPGGIWRRKAPTDGERSVEDKVGTDLQNSVKSKHARKSVDEIPRCGHNQFVHHRGDGSPPSVLFHPLKFQLIRPFDEPPPPGGIFIAFRPIDYRNPPTFRHPTNRTKHFCARTKR</sequence>
<evidence type="ECO:0000313" key="3">
    <source>
        <dbReference type="WBParaSite" id="Gr19_v10_g13542.t1"/>
    </source>
</evidence>
<dbReference type="WBParaSite" id="Gr19_v10_g13542.t1">
    <property type="protein sequence ID" value="Gr19_v10_g13542.t1"/>
    <property type="gene ID" value="Gr19_v10_g13542"/>
</dbReference>
<protein>
    <submittedName>
        <fullName evidence="3">Uncharacterized protein</fullName>
    </submittedName>
</protein>
<dbReference type="Proteomes" id="UP000887572">
    <property type="component" value="Unplaced"/>
</dbReference>
<reference evidence="3" key="1">
    <citation type="submission" date="2022-11" db="UniProtKB">
        <authorList>
            <consortium name="WormBaseParasite"/>
        </authorList>
    </citation>
    <scope>IDENTIFICATION</scope>
</reference>
<dbReference type="AlphaFoldDB" id="A0A914H4E5"/>
<accession>A0A914H4E5</accession>